<evidence type="ECO:0000313" key="9">
    <source>
        <dbReference type="EMBL" id="KWW97766.1"/>
    </source>
</evidence>
<dbReference type="PANTHER" id="PTHR47552:SF1">
    <property type="entry name" value="PHOSPHORIBOSYLFORMYLGLYCINAMIDINE SYNTHASE SUBUNIT PURQ"/>
    <property type="match status" value="1"/>
</dbReference>
<evidence type="ECO:0000256" key="6">
    <source>
        <dbReference type="ARBA" id="ARBA00022840"/>
    </source>
</evidence>
<evidence type="ECO:0000313" key="10">
    <source>
        <dbReference type="EMBL" id="KWW98540.1"/>
    </source>
</evidence>
<dbReference type="EMBL" id="JYIK01001092">
    <property type="protein sequence ID" value="KWX06686.1"/>
    <property type="molecule type" value="Genomic_DNA"/>
</dbReference>
<comment type="function">
    <text evidence="8">Part of the phosphoribosylformylglycinamidine synthase complex involved in the purines biosynthetic pathway. Catalyzes the ATP-dependent conversion of formylglycinamide ribonucleotide (FGAR) and glutamine to yield formylglycinamidine ribonucleotide (FGAM) and glutamate. The FGAM synthase complex is composed of three subunits. PurQ produces an ammonia molecule by converting glutamine to glutamate. PurL transfers the ammonia molecule to FGAR to form FGAM in an ATP-dependent manner. PurS interacts with PurQ and PurL and is thought to assist in the transfer of the ammonia molecule from PurQ to PurL.</text>
</comment>
<keyword evidence="5 8" id="KW-0378">Hydrolase</keyword>
<organism evidence="9 14">
    <name type="scientific">Carbonactinospora thermoautotrophica</name>
    <dbReference type="NCBI Taxonomy" id="1469144"/>
    <lineage>
        <taxon>Bacteria</taxon>
        <taxon>Bacillati</taxon>
        <taxon>Actinomycetota</taxon>
        <taxon>Actinomycetes</taxon>
        <taxon>Kitasatosporales</taxon>
        <taxon>Carbonactinosporaceae</taxon>
        <taxon>Carbonactinospora</taxon>
    </lineage>
</organism>
<dbReference type="GO" id="GO:0005524">
    <property type="term" value="F:ATP binding"/>
    <property type="evidence" value="ECO:0007669"/>
    <property type="project" value="UniProtKB-KW"/>
</dbReference>
<comment type="pathway">
    <text evidence="8">Purine metabolism; IMP biosynthesis via de novo pathway; 5-amino-1-(5-phospho-D-ribosyl)imidazole from N(2)-formyl-N(1)-(5-phospho-D-ribosyl)glycinamide: step 1/2.</text>
</comment>
<reference evidence="10" key="3">
    <citation type="submission" date="2015-04" db="EMBL/GenBank/DDBJ databases">
        <title>Physiological reanalysis, assessment of diazotrophy, and genome sequences of multiple isolates of Streptomyces thermoautotrophicus.</title>
        <authorList>
            <person name="MacKellar D.C."/>
            <person name="Lieber L."/>
            <person name="Norman J."/>
            <person name="Bolger A."/>
            <person name="Tobin C."/>
            <person name="Murray J.W."/>
            <person name="Woodward J."/>
            <person name="Friesen M."/>
            <person name="Prell J."/>
        </authorList>
    </citation>
    <scope>NUCLEOTIDE SEQUENCE [LARGE SCALE GENOMIC DNA]</scope>
    <source>
        <strain evidence="10">H1</strain>
    </source>
</reference>
<dbReference type="SUPFAM" id="SSF52317">
    <property type="entry name" value="Class I glutamine amidotransferase-like"/>
    <property type="match status" value="1"/>
</dbReference>
<reference evidence="12" key="4">
    <citation type="submission" date="2015-04" db="EMBL/GenBank/DDBJ databases">
        <title>Physiological reanalysis, assessment of diazotrophy, and genome sequences of multiple isolates of Streptomyces thermoautotrophicus.</title>
        <authorList>
            <person name="MacKellar D.C."/>
            <person name="Lieber L."/>
            <person name="Norman J."/>
            <person name="Bolger A."/>
            <person name="Tobin C."/>
            <person name="Murray J.W."/>
            <person name="Chang R."/>
            <person name="Ford T."/>
            <person name="Nguyen P.Q."/>
            <person name="Woodward J."/>
            <person name="Permingeat H."/>
            <person name="Joshi N.S."/>
            <person name="Silver P.A."/>
            <person name="Usadel B."/>
            <person name="Rutherford A.W."/>
            <person name="Friesen M."/>
            <person name="Prell J."/>
        </authorList>
    </citation>
    <scope>NUCLEOTIDE SEQUENCE [LARGE SCALE GENOMIC DNA]</scope>
    <source>
        <strain evidence="12">H1</strain>
    </source>
</reference>
<feature type="active site" evidence="8">
    <location>
        <position position="196"/>
    </location>
</feature>
<evidence type="ECO:0000256" key="2">
    <source>
        <dbReference type="ARBA" id="ARBA00022598"/>
    </source>
</evidence>
<dbReference type="PANTHER" id="PTHR47552">
    <property type="entry name" value="PHOSPHORIBOSYLFORMYLGLYCINAMIDINE SYNTHASE SUBUNIT PURQ"/>
    <property type="match status" value="1"/>
</dbReference>
<dbReference type="Proteomes" id="UP000070188">
    <property type="component" value="Unassembled WGS sequence"/>
</dbReference>
<comment type="subcellular location">
    <subcellularLocation>
        <location evidence="8">Cytoplasm</location>
    </subcellularLocation>
</comment>
<dbReference type="GO" id="GO:0005737">
    <property type="term" value="C:cytoplasm"/>
    <property type="evidence" value="ECO:0007669"/>
    <property type="project" value="UniProtKB-SubCell"/>
</dbReference>
<evidence type="ECO:0000256" key="5">
    <source>
        <dbReference type="ARBA" id="ARBA00022801"/>
    </source>
</evidence>
<keyword evidence="1 8" id="KW-0963">Cytoplasm</keyword>
<dbReference type="Pfam" id="PF13507">
    <property type="entry name" value="GATase_5"/>
    <property type="match status" value="1"/>
</dbReference>
<evidence type="ECO:0000256" key="1">
    <source>
        <dbReference type="ARBA" id="ARBA00022490"/>
    </source>
</evidence>
<dbReference type="EC" id="6.3.5.3" evidence="8"/>
<dbReference type="CDD" id="cd01740">
    <property type="entry name" value="GATase1_FGAR_AT"/>
    <property type="match status" value="1"/>
</dbReference>
<dbReference type="PROSITE" id="PS51273">
    <property type="entry name" value="GATASE_TYPE_1"/>
    <property type="match status" value="1"/>
</dbReference>
<keyword evidence="3 8" id="KW-0547">Nucleotide-binding</keyword>
<evidence type="ECO:0000256" key="7">
    <source>
        <dbReference type="ARBA" id="ARBA00022962"/>
    </source>
</evidence>
<evidence type="ECO:0000256" key="4">
    <source>
        <dbReference type="ARBA" id="ARBA00022755"/>
    </source>
</evidence>
<dbReference type="STRING" id="1469144.LI90_163"/>
<dbReference type="EC" id="3.5.1.2" evidence="8"/>
<accession>A0A132MIV7</accession>
<dbReference type="FunFam" id="3.40.50.880:FF:000019">
    <property type="entry name" value="Phosphoribosylformylglycinamidine synthase subunit PurQ"/>
    <property type="match status" value="1"/>
</dbReference>
<dbReference type="GO" id="GO:0004642">
    <property type="term" value="F:phosphoribosylformylglycinamidine synthase activity"/>
    <property type="evidence" value="ECO:0007669"/>
    <property type="project" value="UniProtKB-UniRule"/>
</dbReference>
<evidence type="ECO:0000313" key="14">
    <source>
        <dbReference type="Proteomes" id="UP000070659"/>
    </source>
</evidence>
<name>A0A132MIV7_9ACTN</name>
<dbReference type="Proteomes" id="UP000070598">
    <property type="component" value="Unassembled WGS sequence"/>
</dbReference>
<keyword evidence="12" id="KW-1185">Reference proteome</keyword>
<gene>
    <name evidence="8" type="primary">purQ</name>
    <name evidence="10" type="ORF">LI90_163</name>
    <name evidence="9" type="ORF">TH66_20085</name>
    <name evidence="11" type="ORF">TR74_21295</name>
</gene>
<reference evidence="13" key="2">
    <citation type="submission" date="2015-02" db="EMBL/GenBank/DDBJ databases">
        <title>Physiological reanalysis, assessment of diazotrophy, and genome sequences of multiple isolates of Streptomyces thermoautotrophicus.</title>
        <authorList>
            <person name="MacKellar D.C."/>
            <person name="Lieber L."/>
            <person name="Norman J."/>
            <person name="Bolger A."/>
            <person name="Tobin C."/>
            <person name="Murray J.W."/>
            <person name="Friesen M."/>
            <person name="Prell J."/>
        </authorList>
    </citation>
    <scope>NUCLEOTIDE SEQUENCE [LARGE SCALE GENOMIC DNA]</scope>
    <source>
        <strain evidence="13">UBT1</strain>
    </source>
</reference>
<evidence type="ECO:0000313" key="11">
    <source>
        <dbReference type="EMBL" id="KWX06686.1"/>
    </source>
</evidence>
<proteinExistence type="inferred from homology"/>
<dbReference type="InterPro" id="IPR010075">
    <property type="entry name" value="PRibForGlyAmidine_synth_PurQ"/>
</dbReference>
<comment type="catalytic activity">
    <reaction evidence="8">
        <text>L-glutamine + H2O = L-glutamate + NH4(+)</text>
        <dbReference type="Rhea" id="RHEA:15889"/>
        <dbReference type="ChEBI" id="CHEBI:15377"/>
        <dbReference type="ChEBI" id="CHEBI:28938"/>
        <dbReference type="ChEBI" id="CHEBI:29985"/>
        <dbReference type="ChEBI" id="CHEBI:58359"/>
        <dbReference type="EC" id="3.5.1.2"/>
    </reaction>
</comment>
<evidence type="ECO:0000313" key="13">
    <source>
        <dbReference type="Proteomes" id="UP000070598"/>
    </source>
</evidence>
<dbReference type="InterPro" id="IPR029062">
    <property type="entry name" value="Class_I_gatase-like"/>
</dbReference>
<comment type="caution">
    <text evidence="9">The sequence shown here is derived from an EMBL/GenBank/DDBJ whole genome shotgun (WGS) entry which is preliminary data.</text>
</comment>
<dbReference type="AlphaFoldDB" id="A0A132MIV7"/>
<comment type="subunit">
    <text evidence="8">Part of the FGAM synthase complex composed of 1 PurL, 1 PurQ and 2 PurS subunits.</text>
</comment>
<evidence type="ECO:0000256" key="3">
    <source>
        <dbReference type="ARBA" id="ARBA00022741"/>
    </source>
</evidence>
<dbReference type="Proteomes" id="UP000070659">
    <property type="component" value="Unassembled WGS sequence"/>
</dbReference>
<reference evidence="9 14" key="1">
    <citation type="submission" date="2015-02" db="EMBL/GenBank/DDBJ databases">
        <title>Physiological reanalysis, assessment of diazotrophy, and genome sequences of multiple isolates of Streptomyces thermoautotrophicus.</title>
        <authorList>
            <person name="MacKellar D.C."/>
            <person name="Lieber L."/>
            <person name="Norman J."/>
            <person name="Bolger A."/>
            <person name="Tobin C."/>
            <person name="Murray J.W."/>
            <person name="Prell J."/>
        </authorList>
    </citation>
    <scope>NUCLEOTIDE SEQUENCE [LARGE SCALE GENOMIC DNA]</scope>
    <source>
        <strain evidence="9 14">UBT1</strain>
    </source>
</reference>
<keyword evidence="2 8" id="KW-0436">Ligase</keyword>
<feature type="active site" evidence="8">
    <location>
        <position position="198"/>
    </location>
</feature>
<dbReference type="SMART" id="SM01211">
    <property type="entry name" value="GATase_5"/>
    <property type="match status" value="1"/>
</dbReference>
<dbReference type="GO" id="GO:0004359">
    <property type="term" value="F:glutaminase activity"/>
    <property type="evidence" value="ECO:0007669"/>
    <property type="project" value="UniProtKB-EC"/>
</dbReference>
<dbReference type="EMBL" id="LAXD01000001">
    <property type="protein sequence ID" value="KWW98540.1"/>
    <property type="molecule type" value="Genomic_DNA"/>
</dbReference>
<evidence type="ECO:0000256" key="8">
    <source>
        <dbReference type="HAMAP-Rule" id="MF_00421"/>
    </source>
</evidence>
<dbReference type="OrthoDB" id="9804441at2"/>
<keyword evidence="7 8" id="KW-0315">Glutamine amidotransferase</keyword>
<dbReference type="UniPathway" id="UPA00074">
    <property type="reaction ID" value="UER00128"/>
</dbReference>
<dbReference type="PIRSF" id="PIRSF001586">
    <property type="entry name" value="FGAM_synth_I"/>
    <property type="match status" value="1"/>
</dbReference>
<comment type="catalytic activity">
    <reaction evidence="8">
        <text>N(2)-formyl-N(1)-(5-phospho-beta-D-ribosyl)glycinamide + L-glutamine + ATP + H2O = 2-formamido-N(1)-(5-O-phospho-beta-D-ribosyl)acetamidine + L-glutamate + ADP + phosphate + H(+)</text>
        <dbReference type="Rhea" id="RHEA:17129"/>
        <dbReference type="ChEBI" id="CHEBI:15377"/>
        <dbReference type="ChEBI" id="CHEBI:15378"/>
        <dbReference type="ChEBI" id="CHEBI:29985"/>
        <dbReference type="ChEBI" id="CHEBI:30616"/>
        <dbReference type="ChEBI" id="CHEBI:43474"/>
        <dbReference type="ChEBI" id="CHEBI:58359"/>
        <dbReference type="ChEBI" id="CHEBI:147286"/>
        <dbReference type="ChEBI" id="CHEBI:147287"/>
        <dbReference type="ChEBI" id="CHEBI:456216"/>
        <dbReference type="EC" id="6.3.5.3"/>
    </reaction>
</comment>
<feature type="active site" description="Nucleophile" evidence="8">
    <location>
        <position position="87"/>
    </location>
</feature>
<protein>
    <recommendedName>
        <fullName evidence="8">Phosphoribosylformylglycinamidine synthase subunit PurQ</fullName>
        <shortName evidence="8">FGAM synthase</shortName>
        <ecNumber evidence="8">6.3.5.3</ecNumber>
    </recommendedName>
    <alternativeName>
        <fullName evidence="8">Formylglycinamide ribonucleotide amidotransferase subunit I</fullName>
        <shortName evidence="8">FGAR amidotransferase I</shortName>
        <shortName evidence="8">FGAR-AT I</shortName>
    </alternativeName>
    <alternativeName>
        <fullName evidence="8">Glutaminase PurQ</fullName>
        <ecNumber evidence="8">3.5.1.2</ecNumber>
    </alternativeName>
    <alternativeName>
        <fullName evidence="8">Phosphoribosylformylglycinamidine synthase subunit I</fullName>
    </alternativeName>
</protein>
<dbReference type="EMBL" id="JYIJ01000019">
    <property type="protein sequence ID" value="KWW97766.1"/>
    <property type="molecule type" value="Genomic_DNA"/>
</dbReference>
<sequence length="225" mass="24355">MTARIGVVTFPGSLDDRDAQRAIRLAGAEPVALWHRDRDLRGVDAVVLPGGFSYGDYLRCGAIARFSPVMETVIEQAGKGLPVLGICNGFQILCESHLLPGALTRNNHLHFICRDQKLRVENNRTAWTNAYEAGQEIVIPLKNGEGGYVCDAETLKRLEGEGRVVARYLDVNPNGSLNDIAGICNEAGNVVGLMPHPEHAVEPLTGPTIDGLGFFTSILKRLVNA</sequence>
<dbReference type="HAMAP" id="MF_00421">
    <property type="entry name" value="PurQ"/>
    <property type="match status" value="1"/>
</dbReference>
<dbReference type="RefSeq" id="WP_066883318.1">
    <property type="nucleotide sequence ID" value="NZ_CP171739.1"/>
</dbReference>
<dbReference type="PATRIC" id="fig|1469144.10.peg.238"/>
<dbReference type="GO" id="GO:0006189">
    <property type="term" value="P:'de novo' IMP biosynthetic process"/>
    <property type="evidence" value="ECO:0007669"/>
    <property type="project" value="UniProtKB-UniRule"/>
</dbReference>
<keyword evidence="6 8" id="KW-0067">ATP-binding</keyword>
<dbReference type="Gene3D" id="3.40.50.880">
    <property type="match status" value="1"/>
</dbReference>
<dbReference type="NCBIfam" id="NF002957">
    <property type="entry name" value="PRK03619.1"/>
    <property type="match status" value="1"/>
</dbReference>
<dbReference type="NCBIfam" id="TIGR01737">
    <property type="entry name" value="FGAM_synth_I"/>
    <property type="match status" value="1"/>
</dbReference>
<evidence type="ECO:0000313" key="12">
    <source>
        <dbReference type="Proteomes" id="UP000070188"/>
    </source>
</evidence>
<keyword evidence="4 8" id="KW-0658">Purine biosynthesis</keyword>